<dbReference type="InterPro" id="IPR036388">
    <property type="entry name" value="WH-like_DNA-bd_sf"/>
</dbReference>
<dbReference type="InterPro" id="IPR016032">
    <property type="entry name" value="Sig_transdc_resp-reg_C-effctor"/>
</dbReference>
<reference evidence="3 4" key="1">
    <citation type="journal article" date="2019" name="Int. J. Syst. Evol. Microbiol.">
        <title>The Global Catalogue of Microorganisms (GCM) 10K type strain sequencing project: providing services to taxonomists for standard genome sequencing and annotation.</title>
        <authorList>
            <consortium name="The Broad Institute Genomics Platform"/>
            <consortium name="The Broad Institute Genome Sequencing Center for Infectious Disease"/>
            <person name="Wu L."/>
            <person name="Ma J."/>
        </authorList>
    </citation>
    <scope>NUCLEOTIDE SEQUENCE [LARGE SCALE GENOMIC DNA]</scope>
    <source>
        <strain evidence="3 4">JCM 16013</strain>
    </source>
</reference>
<dbReference type="PROSITE" id="PS50043">
    <property type="entry name" value="HTH_LUXR_2"/>
    <property type="match status" value="1"/>
</dbReference>
<dbReference type="SUPFAM" id="SSF46894">
    <property type="entry name" value="C-terminal effector domain of the bipartite response regulators"/>
    <property type="match status" value="1"/>
</dbReference>
<dbReference type="InterPro" id="IPR000792">
    <property type="entry name" value="Tscrpt_reg_LuxR_C"/>
</dbReference>
<dbReference type="PRINTS" id="PR00038">
    <property type="entry name" value="HTHLUXR"/>
</dbReference>
<protein>
    <recommendedName>
        <fullName evidence="2">HTH luxR-type domain-containing protein</fullName>
    </recommendedName>
</protein>
<gene>
    <name evidence="3" type="ORF">GCM10009838_87820</name>
</gene>
<dbReference type="EMBL" id="BAAAQM010000102">
    <property type="protein sequence ID" value="GAA2007888.1"/>
    <property type="molecule type" value="Genomic_DNA"/>
</dbReference>
<dbReference type="Gene3D" id="1.25.40.10">
    <property type="entry name" value="Tetratricopeptide repeat domain"/>
    <property type="match status" value="1"/>
</dbReference>
<dbReference type="SMART" id="SM00421">
    <property type="entry name" value="HTH_LUXR"/>
    <property type="match status" value="1"/>
</dbReference>
<dbReference type="SUPFAM" id="SSF48452">
    <property type="entry name" value="TPR-like"/>
    <property type="match status" value="1"/>
</dbReference>
<name>A0ABN2TFN2_9ACTN</name>
<keyword evidence="4" id="KW-1185">Reference proteome</keyword>
<dbReference type="PANTHER" id="PTHR43214">
    <property type="entry name" value="TWO-COMPONENT RESPONSE REGULATOR"/>
    <property type="match status" value="1"/>
</dbReference>
<sequence>MRQPVQSLLEHARNGRGGALLLGGATSAELAAVGGPGFPVDGFRVLRAAGFQAEAALAFAGLADLVRPLAEGGSEFDLAAGGPHLLGTAVADLVTRTASGGPVLAVVADAHWLDPESAAAIAVAVRATARVPVAWVLGVDDVRRSPFGTLGAVTVPLRRVAAAEALPAATNKALLVLAASATGHVDEVGGALDRLGLHVGDLAPAVADGVVEATGSGWRFRDHGVATAVYGRATPAERRATHAAFVEAIAELRSAENGEILARHLAGAAAATDAHAAEALGRAADGARMRGALEAARAAYGRAANLSPDSSARARWLAGAADSSRLLGDLGGVGRAIREARILTDEPSVHQRLDRIAARTSAVRTVQPDIKSLLEPGTPGTAIGLILTGRAAEAEAMLGPAVAAALLADPLDLGPLTLPAIAAGAMWTGDGGGAAAVLDRSIALLRAYGATEHLPSLLIVRAEAGFRLGHWPTARDDAEEAAALASQLGQQPVRAVARGLALRVSSLMGAPTEPASALEAESLGAEAYAMWSRHAVGTAHLAEGRWREAATALGGVADGLERLGVREPSVLPVAGDLVEAALRIGELARARRTAQRAQELAAGSSSTVARAVAERCLGQVGEARSAKPCFEAALRLHAETGDRYEEARTLLVYARLDGDRTRLEAAADRFAALGAWPWLARVEAELSGGAKPVDDTLAALTAQELRVARLAAGGATNDEAAAALGISPRTVEQHLGVVYAKLHIRRRAELARLLKDL</sequence>
<evidence type="ECO:0000313" key="3">
    <source>
        <dbReference type="EMBL" id="GAA2007888.1"/>
    </source>
</evidence>
<evidence type="ECO:0000259" key="2">
    <source>
        <dbReference type="PROSITE" id="PS50043"/>
    </source>
</evidence>
<accession>A0ABN2TFN2</accession>
<proteinExistence type="predicted"/>
<keyword evidence="1" id="KW-0238">DNA-binding</keyword>
<comment type="caution">
    <text evidence="3">The sequence shown here is derived from an EMBL/GenBank/DDBJ whole genome shotgun (WGS) entry which is preliminary data.</text>
</comment>
<dbReference type="CDD" id="cd06170">
    <property type="entry name" value="LuxR_C_like"/>
    <property type="match status" value="1"/>
</dbReference>
<organism evidence="3 4">
    <name type="scientific">Catenulispora subtropica</name>
    <dbReference type="NCBI Taxonomy" id="450798"/>
    <lineage>
        <taxon>Bacteria</taxon>
        <taxon>Bacillati</taxon>
        <taxon>Actinomycetota</taxon>
        <taxon>Actinomycetes</taxon>
        <taxon>Catenulisporales</taxon>
        <taxon>Catenulisporaceae</taxon>
        <taxon>Catenulispora</taxon>
    </lineage>
</organism>
<dbReference type="InterPro" id="IPR039420">
    <property type="entry name" value="WalR-like"/>
</dbReference>
<feature type="domain" description="HTH luxR-type" evidence="2">
    <location>
        <begin position="693"/>
        <end position="757"/>
    </location>
</feature>
<evidence type="ECO:0000256" key="1">
    <source>
        <dbReference type="ARBA" id="ARBA00023125"/>
    </source>
</evidence>
<dbReference type="Gene3D" id="1.10.10.10">
    <property type="entry name" value="Winged helix-like DNA-binding domain superfamily/Winged helix DNA-binding domain"/>
    <property type="match status" value="1"/>
</dbReference>
<dbReference type="Proteomes" id="UP001499854">
    <property type="component" value="Unassembled WGS sequence"/>
</dbReference>
<dbReference type="Pfam" id="PF00196">
    <property type="entry name" value="GerE"/>
    <property type="match status" value="1"/>
</dbReference>
<dbReference type="InterPro" id="IPR011990">
    <property type="entry name" value="TPR-like_helical_dom_sf"/>
</dbReference>
<evidence type="ECO:0000313" key="4">
    <source>
        <dbReference type="Proteomes" id="UP001499854"/>
    </source>
</evidence>
<dbReference type="RefSeq" id="WP_344663192.1">
    <property type="nucleotide sequence ID" value="NZ_BAAAQM010000102.1"/>
</dbReference>
<dbReference type="PANTHER" id="PTHR43214:SF42">
    <property type="entry name" value="TRANSCRIPTIONAL REGULATORY PROTEIN DESR"/>
    <property type="match status" value="1"/>
</dbReference>